<gene>
    <name evidence="2" type="ORF">GCM10007977_002640</name>
</gene>
<feature type="transmembrane region" description="Helical" evidence="1">
    <location>
        <begin position="163"/>
        <end position="182"/>
    </location>
</feature>
<reference evidence="2" key="2">
    <citation type="submission" date="2020-09" db="EMBL/GenBank/DDBJ databases">
        <authorList>
            <person name="Sun Q."/>
            <person name="Ohkuma M."/>
        </authorList>
    </citation>
    <scope>NUCLEOTIDE SEQUENCE</scope>
    <source>
        <strain evidence="2">JCM 19831</strain>
    </source>
</reference>
<feature type="transmembrane region" description="Helical" evidence="1">
    <location>
        <begin position="229"/>
        <end position="248"/>
    </location>
</feature>
<feature type="transmembrane region" description="Helical" evidence="1">
    <location>
        <begin position="268"/>
        <end position="287"/>
    </location>
</feature>
<feature type="transmembrane region" description="Helical" evidence="1">
    <location>
        <begin position="25"/>
        <end position="45"/>
    </location>
</feature>
<proteinExistence type="predicted"/>
<feature type="transmembrane region" description="Helical" evidence="1">
    <location>
        <begin position="57"/>
        <end position="78"/>
    </location>
</feature>
<evidence type="ECO:0000313" key="3">
    <source>
        <dbReference type="Proteomes" id="UP000642070"/>
    </source>
</evidence>
<sequence length="328" mass="34842">MSLETQKPAQPVPDRRPGPVRLHRPLLFVAAVTAAGFLFTLAGLVADDRTLGGAPVWLKPMKFTLSFGIYAITLAWLLPRFRKGRRVAWWAGTALAAALLAELGAISFQAARGHYSHFNTMTPVDAQVIQVMTVGVLALYLGNLILIVVLLLRDHALEPELRWAFRFGLLIAFAGMVEGFFMNVPTAAQKAAAQAGQPTLIGAHTVGVPDGGPGLPVTGWSTIGGDLRIPHFLAMHALQLLPLVALALRALSRRRPALGATATRVRLVLVAAGGYAGIVALTTWQAYRAQPLFRPDATTLAALAALVVLVAAAALIVVSAGRSADRRI</sequence>
<organism evidence="2 3">
    <name type="scientific">Dactylosporangium sucinum</name>
    <dbReference type="NCBI Taxonomy" id="1424081"/>
    <lineage>
        <taxon>Bacteria</taxon>
        <taxon>Bacillati</taxon>
        <taxon>Actinomycetota</taxon>
        <taxon>Actinomycetes</taxon>
        <taxon>Micromonosporales</taxon>
        <taxon>Micromonosporaceae</taxon>
        <taxon>Dactylosporangium</taxon>
    </lineage>
</organism>
<protein>
    <submittedName>
        <fullName evidence="2">Uncharacterized protein</fullName>
    </submittedName>
</protein>
<dbReference type="AlphaFoldDB" id="A0A917WI39"/>
<evidence type="ECO:0000313" key="2">
    <source>
        <dbReference type="EMBL" id="GGM04957.1"/>
    </source>
</evidence>
<dbReference type="RefSeq" id="WP_229833933.1">
    <property type="nucleotide sequence ID" value="NZ_BMPI01000002.1"/>
</dbReference>
<name>A0A917WI39_9ACTN</name>
<evidence type="ECO:0000256" key="1">
    <source>
        <dbReference type="SAM" id="Phobius"/>
    </source>
</evidence>
<feature type="transmembrane region" description="Helical" evidence="1">
    <location>
        <begin position="299"/>
        <end position="318"/>
    </location>
</feature>
<keyword evidence="1" id="KW-0472">Membrane</keyword>
<comment type="caution">
    <text evidence="2">The sequence shown here is derived from an EMBL/GenBank/DDBJ whole genome shotgun (WGS) entry which is preliminary data.</text>
</comment>
<keyword evidence="1" id="KW-1133">Transmembrane helix</keyword>
<keyword evidence="1" id="KW-0812">Transmembrane</keyword>
<keyword evidence="3" id="KW-1185">Reference proteome</keyword>
<dbReference type="Proteomes" id="UP000642070">
    <property type="component" value="Unassembled WGS sequence"/>
</dbReference>
<accession>A0A917WI39</accession>
<reference evidence="2" key="1">
    <citation type="journal article" date="2014" name="Int. J. Syst. Evol. Microbiol.">
        <title>Complete genome sequence of Corynebacterium casei LMG S-19264T (=DSM 44701T), isolated from a smear-ripened cheese.</title>
        <authorList>
            <consortium name="US DOE Joint Genome Institute (JGI-PGF)"/>
            <person name="Walter F."/>
            <person name="Albersmeier A."/>
            <person name="Kalinowski J."/>
            <person name="Ruckert C."/>
        </authorList>
    </citation>
    <scope>NUCLEOTIDE SEQUENCE</scope>
    <source>
        <strain evidence="2">JCM 19831</strain>
    </source>
</reference>
<feature type="transmembrane region" description="Helical" evidence="1">
    <location>
        <begin position="128"/>
        <end position="151"/>
    </location>
</feature>
<dbReference type="EMBL" id="BMPI01000002">
    <property type="protein sequence ID" value="GGM04957.1"/>
    <property type="molecule type" value="Genomic_DNA"/>
</dbReference>
<feature type="transmembrane region" description="Helical" evidence="1">
    <location>
        <begin position="87"/>
        <end position="108"/>
    </location>
</feature>